<evidence type="ECO:0000256" key="7">
    <source>
        <dbReference type="ARBA" id="ARBA00023204"/>
    </source>
</evidence>
<evidence type="ECO:0000256" key="8">
    <source>
        <dbReference type="ARBA" id="ARBA00049348"/>
    </source>
</evidence>
<dbReference type="Pfam" id="PF02870">
    <property type="entry name" value="Methyltransf_1N"/>
    <property type="match status" value="1"/>
</dbReference>
<reference evidence="12 13" key="1">
    <citation type="submission" date="2016-10" db="EMBL/GenBank/DDBJ databases">
        <authorList>
            <person name="de Groot N.N."/>
        </authorList>
    </citation>
    <scope>NUCLEOTIDE SEQUENCE [LARGE SCALE GENOMIC DNA]</scope>
    <source>
        <strain evidence="12 13">CGMCC 4.6533</strain>
    </source>
</reference>
<dbReference type="CDD" id="cd06445">
    <property type="entry name" value="ATase"/>
    <property type="match status" value="1"/>
</dbReference>
<comment type="similarity">
    <text evidence="2 9">Belongs to the MGMT family.</text>
</comment>
<dbReference type="OrthoDB" id="9802228at2"/>
<evidence type="ECO:0000256" key="9">
    <source>
        <dbReference type="HAMAP-Rule" id="MF_00772"/>
    </source>
</evidence>
<dbReference type="GO" id="GO:0003908">
    <property type="term" value="F:methylated-DNA-[protein]-cysteine S-methyltransferase activity"/>
    <property type="evidence" value="ECO:0007669"/>
    <property type="project" value="UniProtKB-UniRule"/>
</dbReference>
<evidence type="ECO:0000256" key="6">
    <source>
        <dbReference type="ARBA" id="ARBA00022763"/>
    </source>
</evidence>
<dbReference type="SUPFAM" id="SSF53155">
    <property type="entry name" value="Methylated DNA-protein cysteine methyltransferase domain"/>
    <property type="match status" value="1"/>
</dbReference>
<dbReference type="SUPFAM" id="SSF46767">
    <property type="entry name" value="Methylated DNA-protein cysteine methyltransferase, C-terminal domain"/>
    <property type="match status" value="1"/>
</dbReference>
<dbReference type="InterPro" id="IPR014048">
    <property type="entry name" value="MethylDNA_cys_MeTrfase_DNA-bd"/>
</dbReference>
<dbReference type="PANTHER" id="PTHR10815:SF5">
    <property type="entry name" value="METHYLATED-DNA--PROTEIN-CYSTEINE METHYLTRANSFERASE"/>
    <property type="match status" value="1"/>
</dbReference>
<keyword evidence="3 9" id="KW-0963">Cytoplasm</keyword>
<evidence type="ECO:0000256" key="5">
    <source>
        <dbReference type="ARBA" id="ARBA00022679"/>
    </source>
</evidence>
<dbReference type="InterPro" id="IPR036631">
    <property type="entry name" value="MGMT_N_sf"/>
</dbReference>
<dbReference type="RefSeq" id="WP_090936265.1">
    <property type="nucleotide sequence ID" value="NZ_FNDJ01000012.1"/>
</dbReference>
<dbReference type="NCBIfam" id="TIGR00589">
    <property type="entry name" value="ogt"/>
    <property type="match status" value="1"/>
</dbReference>
<organism evidence="12 13">
    <name type="scientific">Nonomuraea jiangxiensis</name>
    <dbReference type="NCBI Taxonomy" id="633440"/>
    <lineage>
        <taxon>Bacteria</taxon>
        <taxon>Bacillati</taxon>
        <taxon>Actinomycetota</taxon>
        <taxon>Actinomycetes</taxon>
        <taxon>Streptosporangiales</taxon>
        <taxon>Streptosporangiaceae</taxon>
        <taxon>Nonomuraea</taxon>
    </lineage>
</organism>
<evidence type="ECO:0000259" key="11">
    <source>
        <dbReference type="Pfam" id="PF02870"/>
    </source>
</evidence>
<dbReference type="STRING" id="633440.SAMN05421869_11270"/>
<keyword evidence="5 9" id="KW-0808">Transferase</keyword>
<sequence length="161" mass="17496">MGDRVHTVVESPVGPLTLVADDGALAGLYMVDQLYRPPQESFGPRDDEPFTEPARQLADYFAGRRTAFDLPLRLSGTPFQRTVWTALSEIPYGETRTYGELAEHIGRPTSARAVGHANGRNPVGIIVPCHRLVGSTGGLRGYGGGIERKSLLLALERGLPW</sequence>
<comment type="catalytic activity">
    <reaction evidence="8 9">
        <text>a 6-O-methyl-2'-deoxyguanosine in DNA + L-cysteinyl-[protein] = S-methyl-L-cysteinyl-[protein] + a 2'-deoxyguanosine in DNA</text>
        <dbReference type="Rhea" id="RHEA:24000"/>
        <dbReference type="Rhea" id="RHEA-COMP:10131"/>
        <dbReference type="Rhea" id="RHEA-COMP:10132"/>
        <dbReference type="Rhea" id="RHEA-COMP:11367"/>
        <dbReference type="Rhea" id="RHEA-COMP:11368"/>
        <dbReference type="ChEBI" id="CHEBI:29950"/>
        <dbReference type="ChEBI" id="CHEBI:82612"/>
        <dbReference type="ChEBI" id="CHEBI:85445"/>
        <dbReference type="ChEBI" id="CHEBI:85448"/>
        <dbReference type="EC" id="2.1.1.63"/>
    </reaction>
</comment>
<comment type="function">
    <text evidence="9">Involved in the cellular defense against the biological effects of O6-methylguanine (O6-MeG) and O4-methylthymine (O4-MeT) in DNA. Repairs the methylated nucleobase in DNA by stoichiometrically transferring the methyl group to a cysteine residue in the enzyme. This is a suicide reaction: the enzyme is irreversibly inactivated.</text>
</comment>
<dbReference type="Gene3D" id="1.10.10.10">
    <property type="entry name" value="Winged helix-like DNA-binding domain superfamily/Winged helix DNA-binding domain"/>
    <property type="match status" value="1"/>
</dbReference>
<dbReference type="EMBL" id="FNDJ01000012">
    <property type="protein sequence ID" value="SDJ74120.1"/>
    <property type="molecule type" value="Genomic_DNA"/>
</dbReference>
<keyword evidence="6 9" id="KW-0227">DNA damage</keyword>
<name>A0A1G8W9A2_9ACTN</name>
<evidence type="ECO:0000313" key="13">
    <source>
        <dbReference type="Proteomes" id="UP000199202"/>
    </source>
</evidence>
<comment type="subcellular location">
    <subcellularLocation>
        <location evidence="9">Cytoplasm</location>
    </subcellularLocation>
</comment>
<keyword evidence="7 9" id="KW-0234">DNA repair</keyword>
<protein>
    <recommendedName>
        <fullName evidence="9">Methylated-DNA--protein-cysteine methyltransferase</fullName>
        <ecNumber evidence="9">2.1.1.63</ecNumber>
    </recommendedName>
    <alternativeName>
        <fullName evidence="9">6-O-methylguanine-DNA methyltransferase</fullName>
        <shortName evidence="9">MGMT</shortName>
    </alternativeName>
    <alternativeName>
        <fullName evidence="9">O-6-methylguanine-DNA-alkyltransferase</fullName>
    </alternativeName>
</protein>
<dbReference type="InterPro" id="IPR023546">
    <property type="entry name" value="MGMT"/>
</dbReference>
<dbReference type="InterPro" id="IPR008332">
    <property type="entry name" value="MethylG_MeTrfase_N"/>
</dbReference>
<accession>A0A1G8W9A2</accession>
<feature type="active site" description="Nucleophile; methyl group acceptor" evidence="9">
    <location>
        <position position="129"/>
    </location>
</feature>
<dbReference type="GO" id="GO:0006307">
    <property type="term" value="P:DNA alkylation repair"/>
    <property type="evidence" value="ECO:0007669"/>
    <property type="project" value="UniProtKB-UniRule"/>
</dbReference>
<dbReference type="Gene3D" id="3.30.160.70">
    <property type="entry name" value="Methylated DNA-protein cysteine methyltransferase domain"/>
    <property type="match status" value="1"/>
</dbReference>
<keyword evidence="4 9" id="KW-0489">Methyltransferase</keyword>
<evidence type="ECO:0000256" key="1">
    <source>
        <dbReference type="ARBA" id="ARBA00001286"/>
    </source>
</evidence>
<feature type="domain" description="Methylated-DNA-[protein]-cysteine S-methyltransferase DNA binding" evidence="10">
    <location>
        <begin position="78"/>
        <end position="157"/>
    </location>
</feature>
<evidence type="ECO:0000259" key="10">
    <source>
        <dbReference type="Pfam" id="PF01035"/>
    </source>
</evidence>
<comment type="miscellaneous">
    <text evidence="9">This enzyme catalyzes only one turnover and therefore is not strictly catalytic. According to one definition, an enzyme is a biocatalyst that acts repeatedly and over many reaction cycles.</text>
</comment>
<dbReference type="GO" id="GO:0005737">
    <property type="term" value="C:cytoplasm"/>
    <property type="evidence" value="ECO:0007669"/>
    <property type="project" value="UniProtKB-SubCell"/>
</dbReference>
<dbReference type="GO" id="GO:0032259">
    <property type="term" value="P:methylation"/>
    <property type="evidence" value="ECO:0007669"/>
    <property type="project" value="UniProtKB-KW"/>
</dbReference>
<dbReference type="Proteomes" id="UP000199202">
    <property type="component" value="Unassembled WGS sequence"/>
</dbReference>
<dbReference type="InterPro" id="IPR001497">
    <property type="entry name" value="MethylDNA_cys_MeTrfase_AS"/>
</dbReference>
<evidence type="ECO:0000256" key="3">
    <source>
        <dbReference type="ARBA" id="ARBA00022490"/>
    </source>
</evidence>
<dbReference type="InterPro" id="IPR036388">
    <property type="entry name" value="WH-like_DNA-bd_sf"/>
</dbReference>
<dbReference type="PANTHER" id="PTHR10815">
    <property type="entry name" value="METHYLATED-DNA--PROTEIN-CYSTEINE METHYLTRANSFERASE"/>
    <property type="match status" value="1"/>
</dbReference>
<dbReference type="EC" id="2.1.1.63" evidence="9"/>
<dbReference type="PROSITE" id="PS00374">
    <property type="entry name" value="MGMT"/>
    <property type="match status" value="1"/>
</dbReference>
<evidence type="ECO:0000256" key="4">
    <source>
        <dbReference type="ARBA" id="ARBA00022603"/>
    </source>
</evidence>
<dbReference type="InterPro" id="IPR036217">
    <property type="entry name" value="MethylDNA_cys_MeTrfase_DNAb"/>
</dbReference>
<dbReference type="Pfam" id="PF01035">
    <property type="entry name" value="DNA_binding_1"/>
    <property type="match status" value="1"/>
</dbReference>
<proteinExistence type="inferred from homology"/>
<evidence type="ECO:0000313" key="12">
    <source>
        <dbReference type="EMBL" id="SDJ74120.1"/>
    </source>
</evidence>
<dbReference type="HAMAP" id="MF_00772">
    <property type="entry name" value="OGT"/>
    <property type="match status" value="1"/>
</dbReference>
<comment type="catalytic activity">
    <reaction evidence="1 9">
        <text>a 4-O-methyl-thymidine in DNA + L-cysteinyl-[protein] = a thymidine in DNA + S-methyl-L-cysteinyl-[protein]</text>
        <dbReference type="Rhea" id="RHEA:53428"/>
        <dbReference type="Rhea" id="RHEA-COMP:10131"/>
        <dbReference type="Rhea" id="RHEA-COMP:10132"/>
        <dbReference type="Rhea" id="RHEA-COMP:13555"/>
        <dbReference type="Rhea" id="RHEA-COMP:13556"/>
        <dbReference type="ChEBI" id="CHEBI:29950"/>
        <dbReference type="ChEBI" id="CHEBI:82612"/>
        <dbReference type="ChEBI" id="CHEBI:137386"/>
        <dbReference type="ChEBI" id="CHEBI:137387"/>
        <dbReference type="EC" id="2.1.1.63"/>
    </reaction>
</comment>
<feature type="domain" description="Methylguanine DNA methyltransferase ribonuclease-like" evidence="11">
    <location>
        <begin position="6"/>
        <end position="74"/>
    </location>
</feature>
<dbReference type="FunFam" id="1.10.10.10:FF:000214">
    <property type="entry name" value="Methylated-DNA--protein-cysteine methyltransferase"/>
    <property type="match status" value="1"/>
</dbReference>
<keyword evidence="13" id="KW-1185">Reference proteome</keyword>
<dbReference type="AlphaFoldDB" id="A0A1G8W9A2"/>
<gene>
    <name evidence="12" type="ORF">SAMN05421869_11270</name>
</gene>
<evidence type="ECO:0000256" key="2">
    <source>
        <dbReference type="ARBA" id="ARBA00008711"/>
    </source>
</evidence>